<evidence type="ECO:0000256" key="4">
    <source>
        <dbReference type="ARBA" id="ARBA00023187"/>
    </source>
</evidence>
<organism evidence="7 8">
    <name type="scientific">Starmerella bacillaris</name>
    <name type="common">Yeast</name>
    <name type="synonym">Candida zemplinina</name>
    <dbReference type="NCBI Taxonomy" id="1247836"/>
    <lineage>
        <taxon>Eukaryota</taxon>
        <taxon>Fungi</taxon>
        <taxon>Dikarya</taxon>
        <taxon>Ascomycota</taxon>
        <taxon>Saccharomycotina</taxon>
        <taxon>Dipodascomycetes</taxon>
        <taxon>Dipodascales</taxon>
        <taxon>Trichomonascaceae</taxon>
        <taxon>Starmerella</taxon>
    </lineage>
</organism>
<evidence type="ECO:0000313" key="7">
    <source>
        <dbReference type="EMBL" id="GMM52591.1"/>
    </source>
</evidence>
<sequence>MDEFKTLEESVKQAKDKEALRSVYRELVTRFPFLYGYWLKAIQVSDDPGSTWEEALSKCQSLELWVEYLKSPYGSSVAAAKKAVDIFGCHFQGHHVYDIYLSRIGPAERKEVIREVLEIPLYHHANYMKLAQQLDADKEDYFKSLSLNVTKSIKEIWQFESHIKRFYFHPQELEKSELDAWKSYLSYMEKTGSHKQIKTLYRRCITATALYPEFWLLYIRYLLRSSEESDKNELLNIFKLAMHHVPQNTMIRETYALKLELEGQFEEARNLLTQCSIDSLVAFDIRNNIELMQIQNAVYEIEYIAQTKSLHRVNHIKQSPPVIEELFKSEKIDPVILMPLYSEGLCPDLVQYTHRLKSAGNIREFLIVDSQLG</sequence>
<keyword evidence="8" id="KW-1185">Reference proteome</keyword>
<dbReference type="Proteomes" id="UP001362899">
    <property type="component" value="Unassembled WGS sequence"/>
</dbReference>
<comment type="subcellular location">
    <subcellularLocation>
        <location evidence="1">Nucleus</location>
    </subcellularLocation>
</comment>
<dbReference type="PANTHER" id="PTHR17204:SF5">
    <property type="entry name" value="PRE-MRNA-PROCESSING FACTOR 39"/>
    <property type="match status" value="1"/>
</dbReference>
<dbReference type="SMART" id="SM00386">
    <property type="entry name" value="HAT"/>
    <property type="match status" value="2"/>
</dbReference>
<evidence type="ECO:0008006" key="9">
    <source>
        <dbReference type="Google" id="ProtNLM"/>
    </source>
</evidence>
<comment type="caution">
    <text evidence="7">The sequence shown here is derived from an EMBL/GenBank/DDBJ whole genome shotgun (WGS) entry which is preliminary data.</text>
</comment>
<dbReference type="GO" id="GO:0000243">
    <property type="term" value="C:commitment complex"/>
    <property type="evidence" value="ECO:0007669"/>
    <property type="project" value="TreeGrafter"/>
</dbReference>
<keyword evidence="4" id="KW-0508">mRNA splicing</keyword>
<keyword evidence="2" id="KW-0507">mRNA processing</keyword>
<dbReference type="GO" id="GO:0030627">
    <property type="term" value="F:pre-mRNA 5'-splice site binding"/>
    <property type="evidence" value="ECO:0007669"/>
    <property type="project" value="TreeGrafter"/>
</dbReference>
<gene>
    <name evidence="7" type="ORF">DASB73_035540</name>
</gene>
<evidence type="ECO:0000256" key="2">
    <source>
        <dbReference type="ARBA" id="ARBA00022664"/>
    </source>
</evidence>
<comment type="similarity">
    <text evidence="6">Belongs to the PRP39 family.</text>
</comment>
<dbReference type="Pfam" id="PF23241">
    <property type="entry name" value="HAT_PRP39_C"/>
    <property type="match status" value="1"/>
</dbReference>
<proteinExistence type="inferred from homology"/>
<evidence type="ECO:0000256" key="6">
    <source>
        <dbReference type="ARBA" id="ARBA00038019"/>
    </source>
</evidence>
<dbReference type="GO" id="GO:0000395">
    <property type="term" value="P:mRNA 5'-splice site recognition"/>
    <property type="evidence" value="ECO:0007669"/>
    <property type="project" value="TreeGrafter"/>
</dbReference>
<dbReference type="SUPFAM" id="SSF48452">
    <property type="entry name" value="TPR-like"/>
    <property type="match status" value="1"/>
</dbReference>
<dbReference type="GO" id="GO:0005685">
    <property type="term" value="C:U1 snRNP"/>
    <property type="evidence" value="ECO:0007669"/>
    <property type="project" value="TreeGrafter"/>
</dbReference>
<reference evidence="7 8" key="1">
    <citation type="journal article" date="2023" name="Elife">
        <title>Identification of key yeast species and microbe-microbe interactions impacting larval growth of Drosophila in the wild.</title>
        <authorList>
            <person name="Mure A."/>
            <person name="Sugiura Y."/>
            <person name="Maeda R."/>
            <person name="Honda K."/>
            <person name="Sakurai N."/>
            <person name="Takahashi Y."/>
            <person name="Watada M."/>
            <person name="Katoh T."/>
            <person name="Gotoh A."/>
            <person name="Gotoh Y."/>
            <person name="Taniguchi I."/>
            <person name="Nakamura K."/>
            <person name="Hayashi T."/>
            <person name="Katayama T."/>
            <person name="Uemura T."/>
            <person name="Hattori Y."/>
        </authorList>
    </citation>
    <scope>NUCLEOTIDE SEQUENCE [LARGE SCALE GENOMIC DNA]</scope>
    <source>
        <strain evidence="7 8">SB-73</strain>
    </source>
</reference>
<dbReference type="GO" id="GO:0071004">
    <property type="term" value="C:U2-type prespliceosome"/>
    <property type="evidence" value="ECO:0007669"/>
    <property type="project" value="TreeGrafter"/>
</dbReference>
<accession>A0AAV5RM32</accession>
<keyword evidence="5" id="KW-0539">Nucleus</keyword>
<dbReference type="InterPro" id="IPR011990">
    <property type="entry name" value="TPR-like_helical_dom_sf"/>
</dbReference>
<dbReference type="InterPro" id="IPR059164">
    <property type="entry name" value="HAT_PRP39_C"/>
</dbReference>
<dbReference type="EMBL" id="BTGC01000008">
    <property type="protein sequence ID" value="GMM52591.1"/>
    <property type="molecule type" value="Genomic_DNA"/>
</dbReference>
<name>A0AAV5RM32_STABA</name>
<dbReference type="Gene3D" id="1.25.40.10">
    <property type="entry name" value="Tetratricopeptide repeat domain"/>
    <property type="match status" value="2"/>
</dbReference>
<evidence type="ECO:0000313" key="8">
    <source>
        <dbReference type="Proteomes" id="UP001362899"/>
    </source>
</evidence>
<keyword evidence="3" id="KW-0677">Repeat</keyword>
<evidence type="ECO:0000256" key="3">
    <source>
        <dbReference type="ARBA" id="ARBA00022737"/>
    </source>
</evidence>
<evidence type="ECO:0000256" key="1">
    <source>
        <dbReference type="ARBA" id="ARBA00004123"/>
    </source>
</evidence>
<dbReference type="PANTHER" id="PTHR17204">
    <property type="entry name" value="PRE-MRNA PROCESSING PROTEIN PRP39-RELATED"/>
    <property type="match status" value="1"/>
</dbReference>
<protein>
    <recommendedName>
        <fullName evidence="9">Suppressor of forked domain-containing protein</fullName>
    </recommendedName>
</protein>
<evidence type="ECO:0000256" key="5">
    <source>
        <dbReference type="ARBA" id="ARBA00023242"/>
    </source>
</evidence>
<dbReference type="InterPro" id="IPR003107">
    <property type="entry name" value="HAT"/>
</dbReference>
<dbReference type="AlphaFoldDB" id="A0AAV5RM32"/>